<evidence type="ECO:0000313" key="2">
    <source>
        <dbReference type="EMBL" id="KAF2274358.1"/>
    </source>
</evidence>
<feature type="transmembrane region" description="Helical" evidence="1">
    <location>
        <begin position="382"/>
        <end position="404"/>
    </location>
</feature>
<dbReference type="EMBL" id="ML986503">
    <property type="protein sequence ID" value="KAF2274358.1"/>
    <property type="molecule type" value="Genomic_DNA"/>
</dbReference>
<protein>
    <recommendedName>
        <fullName evidence="4">Cora-domain-containing protein</fullName>
    </recommendedName>
</protein>
<dbReference type="Gene3D" id="1.20.58.340">
    <property type="entry name" value="Magnesium transport protein CorA, transmembrane region"/>
    <property type="match status" value="1"/>
</dbReference>
<dbReference type="OrthoDB" id="3693351at2759"/>
<organism evidence="2 3">
    <name type="scientific">Westerdykella ornata</name>
    <dbReference type="NCBI Taxonomy" id="318751"/>
    <lineage>
        <taxon>Eukaryota</taxon>
        <taxon>Fungi</taxon>
        <taxon>Dikarya</taxon>
        <taxon>Ascomycota</taxon>
        <taxon>Pezizomycotina</taxon>
        <taxon>Dothideomycetes</taxon>
        <taxon>Pleosporomycetidae</taxon>
        <taxon>Pleosporales</taxon>
        <taxon>Sporormiaceae</taxon>
        <taxon>Westerdykella</taxon>
    </lineage>
</organism>
<sequence length="430" mass="48796">MDALRQQAHNVFCNHRIFSFKPSASPFETVQITQHSEDHTKFSLDSVSEDQLREIFNQSSNNDATQSTFKLLTIVRSEYLVLEIGKSLFEDLIEACEIDKNFYRPLAYEQYGFQKARSYISGPGSGYVDSYYLNTTSALLLWSYDSTQRRTCAIFIPNHVGTIPDSAGAKEAAMGALESQIALVDTPHLMLLVGAIVNAAWLRESLQNSLYMTREIDKRTEQGMWRVPGRKPAELDELVEGAKLVGYTLTRLENMDRQRQVLSDMLSLFTPEGGSCYRPGVSTEEEAETALCAVKSQIDLEKIQIDFLLARLRTQQSVIFNLINQKHTKTSLETATQARNDSASMKMLALIATVFLPGTSFSTLFAVPSLRWEESIVISHRFWIYLAFVVPSTVVLLLGYWFAVSRSKRVARFRESRYYDMEQGPCEVER</sequence>
<evidence type="ECO:0008006" key="4">
    <source>
        <dbReference type="Google" id="ProtNLM"/>
    </source>
</evidence>
<keyword evidence="3" id="KW-1185">Reference proteome</keyword>
<evidence type="ECO:0000256" key="1">
    <source>
        <dbReference type="SAM" id="Phobius"/>
    </source>
</evidence>
<proteinExistence type="predicted"/>
<dbReference type="GeneID" id="54551980"/>
<keyword evidence="1" id="KW-0472">Membrane</keyword>
<reference evidence="2" key="1">
    <citation type="journal article" date="2020" name="Stud. Mycol.">
        <title>101 Dothideomycetes genomes: a test case for predicting lifestyles and emergence of pathogens.</title>
        <authorList>
            <person name="Haridas S."/>
            <person name="Albert R."/>
            <person name="Binder M."/>
            <person name="Bloem J."/>
            <person name="Labutti K."/>
            <person name="Salamov A."/>
            <person name="Andreopoulos B."/>
            <person name="Baker S."/>
            <person name="Barry K."/>
            <person name="Bills G."/>
            <person name="Bluhm B."/>
            <person name="Cannon C."/>
            <person name="Castanera R."/>
            <person name="Culley D."/>
            <person name="Daum C."/>
            <person name="Ezra D."/>
            <person name="Gonzalez J."/>
            <person name="Henrissat B."/>
            <person name="Kuo A."/>
            <person name="Liang C."/>
            <person name="Lipzen A."/>
            <person name="Lutzoni F."/>
            <person name="Magnuson J."/>
            <person name="Mondo S."/>
            <person name="Nolan M."/>
            <person name="Ohm R."/>
            <person name="Pangilinan J."/>
            <person name="Park H.-J."/>
            <person name="Ramirez L."/>
            <person name="Alfaro M."/>
            <person name="Sun H."/>
            <person name="Tritt A."/>
            <person name="Yoshinaga Y."/>
            <person name="Zwiers L.-H."/>
            <person name="Turgeon B."/>
            <person name="Goodwin S."/>
            <person name="Spatafora J."/>
            <person name="Crous P."/>
            <person name="Grigoriev I."/>
        </authorList>
    </citation>
    <scope>NUCLEOTIDE SEQUENCE</scope>
    <source>
        <strain evidence="2">CBS 379.55</strain>
    </source>
</reference>
<evidence type="ECO:0000313" key="3">
    <source>
        <dbReference type="Proteomes" id="UP000800097"/>
    </source>
</evidence>
<keyword evidence="1" id="KW-0812">Transmembrane</keyword>
<feature type="transmembrane region" description="Helical" evidence="1">
    <location>
        <begin position="347"/>
        <end position="370"/>
    </location>
</feature>
<dbReference type="AlphaFoldDB" id="A0A6A6JED2"/>
<keyword evidence="1" id="KW-1133">Transmembrane helix</keyword>
<name>A0A6A6JED2_WESOR</name>
<gene>
    <name evidence="2" type="ORF">EI97DRAFT_435197</name>
</gene>
<dbReference type="Proteomes" id="UP000800097">
    <property type="component" value="Unassembled WGS sequence"/>
</dbReference>
<accession>A0A6A6JED2</accession>
<dbReference type="RefSeq" id="XP_033651897.1">
    <property type="nucleotide sequence ID" value="XM_033798805.1"/>
</dbReference>